<proteinExistence type="predicted"/>
<evidence type="ECO:0000313" key="1">
    <source>
        <dbReference type="EMBL" id="KAF2401526.1"/>
    </source>
</evidence>
<name>A0A6G1I081_9PEZI</name>
<dbReference type="Proteomes" id="UP000799640">
    <property type="component" value="Unassembled WGS sequence"/>
</dbReference>
<reference evidence="1" key="1">
    <citation type="journal article" date="2020" name="Stud. Mycol.">
        <title>101 Dothideomycetes genomes: a test case for predicting lifestyles and emergence of pathogens.</title>
        <authorList>
            <person name="Haridas S."/>
            <person name="Albert R."/>
            <person name="Binder M."/>
            <person name="Bloem J."/>
            <person name="Labutti K."/>
            <person name="Salamov A."/>
            <person name="Andreopoulos B."/>
            <person name="Baker S."/>
            <person name="Barry K."/>
            <person name="Bills G."/>
            <person name="Bluhm B."/>
            <person name="Cannon C."/>
            <person name="Castanera R."/>
            <person name="Culley D."/>
            <person name="Daum C."/>
            <person name="Ezra D."/>
            <person name="Gonzalez J."/>
            <person name="Henrissat B."/>
            <person name="Kuo A."/>
            <person name="Liang C."/>
            <person name="Lipzen A."/>
            <person name="Lutzoni F."/>
            <person name="Magnuson J."/>
            <person name="Mondo S."/>
            <person name="Nolan M."/>
            <person name="Ohm R."/>
            <person name="Pangilinan J."/>
            <person name="Park H.-J."/>
            <person name="Ramirez L."/>
            <person name="Alfaro M."/>
            <person name="Sun H."/>
            <person name="Tritt A."/>
            <person name="Yoshinaga Y."/>
            <person name="Zwiers L.-H."/>
            <person name="Turgeon B."/>
            <person name="Goodwin S."/>
            <person name="Spatafora J."/>
            <person name="Crous P."/>
            <person name="Grigoriev I."/>
        </authorList>
    </citation>
    <scope>NUCLEOTIDE SEQUENCE</scope>
    <source>
        <strain evidence="1">CBS 262.69</strain>
    </source>
</reference>
<accession>A0A6G1I081</accession>
<dbReference type="AlphaFoldDB" id="A0A6G1I081"/>
<organism evidence="1 2">
    <name type="scientific">Trichodelitschia bisporula</name>
    <dbReference type="NCBI Taxonomy" id="703511"/>
    <lineage>
        <taxon>Eukaryota</taxon>
        <taxon>Fungi</taxon>
        <taxon>Dikarya</taxon>
        <taxon>Ascomycota</taxon>
        <taxon>Pezizomycotina</taxon>
        <taxon>Dothideomycetes</taxon>
        <taxon>Dothideomycetes incertae sedis</taxon>
        <taxon>Phaeotrichales</taxon>
        <taxon>Phaeotrichaceae</taxon>
        <taxon>Trichodelitschia</taxon>
    </lineage>
</organism>
<keyword evidence="2" id="KW-1185">Reference proteome</keyword>
<dbReference type="EMBL" id="ML996693">
    <property type="protein sequence ID" value="KAF2401526.1"/>
    <property type="molecule type" value="Genomic_DNA"/>
</dbReference>
<protein>
    <submittedName>
        <fullName evidence="1">Uncharacterized protein</fullName>
    </submittedName>
</protein>
<evidence type="ECO:0000313" key="2">
    <source>
        <dbReference type="Proteomes" id="UP000799640"/>
    </source>
</evidence>
<gene>
    <name evidence="1" type="ORF">EJ06DRAFT_395071</name>
</gene>
<sequence length="182" mass="20165">MRKNGRRVDALSQKPRGPVFVCGVSNKVLGTLQRASMAQGNVSKRGPGAHLQQRQRLHPDAPVFLSDGHLRDGKHVPQRASDAANIFRGRVGRAKRQGAFSWQQVKQACPSSGGLRRFPMSVSSHLSSAHFQHSGEAVKTQNCSDLRLPTPADVRLLDSIYTAPPPLIKWRVVCWMMNWRVA</sequence>